<dbReference type="RefSeq" id="WP_307992848.1">
    <property type="nucleotide sequence ID" value="NZ_CAMRXB010000052.1"/>
</dbReference>
<evidence type="ECO:0000313" key="1">
    <source>
        <dbReference type="EMBL" id="VCT85802.1"/>
    </source>
</evidence>
<organism evidence="1 2">
    <name type="scientific">Clostridium neonatale</name>
    <dbReference type="NCBI Taxonomy" id="137838"/>
    <lineage>
        <taxon>Bacteria</taxon>
        <taxon>Bacillati</taxon>
        <taxon>Bacillota</taxon>
        <taxon>Clostridia</taxon>
        <taxon>Eubacteriales</taxon>
        <taxon>Clostridiaceae</taxon>
        <taxon>Clostridium</taxon>
    </lineage>
</organism>
<reference evidence="1 2" key="1">
    <citation type="submission" date="2018-06" db="EMBL/GenBank/DDBJ databases">
        <authorList>
            <consortium name="IHU Genomes"/>
        </authorList>
    </citation>
    <scope>NUCLEOTIDE SEQUENCE [LARGE SCALE GENOMIC DNA]</scope>
    <source>
        <strain evidence="1 2">NEC25</strain>
    </source>
</reference>
<proteinExistence type="predicted"/>
<sequence>MNLNIDLLKYVGKLQKVKFRYLGLDIDNVLDKLLTVQVLICLSISIIFRKAGFQPSSFELIS</sequence>
<accession>A0A650MP38</accession>
<name>A0A650MP38_9CLOT</name>
<dbReference type="Proteomes" id="UP000431451">
    <property type="component" value="Unassembled WGS sequence"/>
</dbReference>
<dbReference type="EMBL" id="UWJD01000002">
    <property type="protein sequence ID" value="VCT85802.1"/>
    <property type="molecule type" value="Genomic_DNA"/>
</dbReference>
<protein>
    <submittedName>
        <fullName evidence="1">Uncharacterized protein</fullName>
    </submittedName>
</protein>
<dbReference type="AlphaFoldDB" id="A0A650MP38"/>
<evidence type="ECO:0000313" key="2">
    <source>
        <dbReference type="Proteomes" id="UP000431451"/>
    </source>
</evidence>
<gene>
    <name evidence="1" type="ORF">CNEONATNEC25_03405</name>
</gene>